<protein>
    <submittedName>
        <fullName evidence="1">CLUMA_CG020762, isoform A</fullName>
    </submittedName>
</protein>
<gene>
    <name evidence="1" type="ORF">CLUMA_CG020762</name>
</gene>
<evidence type="ECO:0000313" key="2">
    <source>
        <dbReference type="Proteomes" id="UP000183832"/>
    </source>
</evidence>
<reference evidence="1 2" key="1">
    <citation type="submission" date="2015-04" db="EMBL/GenBank/DDBJ databases">
        <authorList>
            <person name="Syromyatnikov M.Y."/>
            <person name="Popov V.N."/>
        </authorList>
    </citation>
    <scope>NUCLEOTIDE SEQUENCE [LARGE SCALE GENOMIC DNA]</scope>
</reference>
<dbReference type="AlphaFoldDB" id="A0A1J1J5Y3"/>
<evidence type="ECO:0000313" key="1">
    <source>
        <dbReference type="EMBL" id="CRL07808.1"/>
    </source>
</evidence>
<name>A0A1J1J5Y3_9DIPT</name>
<accession>A0A1J1J5Y3</accession>
<keyword evidence="2" id="KW-1185">Reference proteome</keyword>
<dbReference type="Proteomes" id="UP000183832">
    <property type="component" value="Unassembled WGS sequence"/>
</dbReference>
<dbReference type="EMBL" id="CVRI01000073">
    <property type="protein sequence ID" value="CRL07808.1"/>
    <property type="molecule type" value="Genomic_DNA"/>
</dbReference>
<proteinExistence type="predicted"/>
<sequence>MDYTNLGFQTIDLQHQHHKCKSHKRTLFSNKEILLVFALIGALSIPRTGCDDTENFQKNSILCCLVEGPSMNDNSLKNIHLDGKLFFNS</sequence>
<organism evidence="1 2">
    <name type="scientific">Clunio marinus</name>
    <dbReference type="NCBI Taxonomy" id="568069"/>
    <lineage>
        <taxon>Eukaryota</taxon>
        <taxon>Metazoa</taxon>
        <taxon>Ecdysozoa</taxon>
        <taxon>Arthropoda</taxon>
        <taxon>Hexapoda</taxon>
        <taxon>Insecta</taxon>
        <taxon>Pterygota</taxon>
        <taxon>Neoptera</taxon>
        <taxon>Endopterygota</taxon>
        <taxon>Diptera</taxon>
        <taxon>Nematocera</taxon>
        <taxon>Chironomoidea</taxon>
        <taxon>Chironomidae</taxon>
        <taxon>Clunio</taxon>
    </lineage>
</organism>